<feature type="compositionally biased region" description="Basic and acidic residues" evidence="1">
    <location>
        <begin position="76"/>
        <end position="89"/>
    </location>
</feature>
<feature type="region of interest" description="Disordered" evidence="1">
    <location>
        <begin position="1073"/>
        <end position="1114"/>
    </location>
</feature>
<feature type="region of interest" description="Disordered" evidence="1">
    <location>
        <begin position="423"/>
        <end position="504"/>
    </location>
</feature>
<gene>
    <name evidence="2" type="primary">AVEN_251607_1</name>
    <name evidence="2" type="ORF">NPIL_386831</name>
</gene>
<accession>A0A8X6U9L1</accession>
<feature type="compositionally biased region" description="Acidic residues" evidence="1">
    <location>
        <begin position="693"/>
        <end position="739"/>
    </location>
</feature>
<organism evidence="2 3">
    <name type="scientific">Nephila pilipes</name>
    <name type="common">Giant wood spider</name>
    <name type="synonym">Nephila maculata</name>
    <dbReference type="NCBI Taxonomy" id="299642"/>
    <lineage>
        <taxon>Eukaryota</taxon>
        <taxon>Metazoa</taxon>
        <taxon>Ecdysozoa</taxon>
        <taxon>Arthropoda</taxon>
        <taxon>Chelicerata</taxon>
        <taxon>Arachnida</taxon>
        <taxon>Araneae</taxon>
        <taxon>Araneomorphae</taxon>
        <taxon>Entelegynae</taxon>
        <taxon>Araneoidea</taxon>
        <taxon>Nephilidae</taxon>
        <taxon>Nephila</taxon>
    </lineage>
</organism>
<feature type="region of interest" description="Disordered" evidence="1">
    <location>
        <begin position="43"/>
        <end position="64"/>
    </location>
</feature>
<evidence type="ECO:0000313" key="2">
    <source>
        <dbReference type="EMBL" id="GFT95278.1"/>
    </source>
</evidence>
<feature type="region of interest" description="Disordered" evidence="1">
    <location>
        <begin position="844"/>
        <end position="869"/>
    </location>
</feature>
<feature type="compositionally biased region" description="Basic and acidic residues" evidence="1">
    <location>
        <begin position="457"/>
        <end position="470"/>
    </location>
</feature>
<sequence>MALPFSEWSREEKDEFAKKRMDEMKYKNEQLRQRYAEVEQDRIRAEAKNSAITSSKPSKKEHVVFERERIVDVSRVAKEREWDKGKQNQDSDDWSPPRFPGHRSRAQRRSCSDRKTPKKEENWRVRSTNLSKDRQSYFQKSRPSGPNHKYQDSSFQGTSGFRSDVSNAPRPRGRGHRASSGTYKSFQTSKLDEPRKKCLSGEAGSRSPSLSEPEIAPITYQIKAENDRMWLDEGVTEVQNKQSRVEKWVKSINLAGNWDDDYNLNKSNEYFGGDYSKKVHTSRGGHAPVKNVRYRYEDSKYGQVSRGNYRSRGSRILADERRNVGFDNKYERGGMRGKDFGDKNRLRRESDLSDRTSSMKESDYHDYAMDKFNKASDSRSSDRSGVWEGEDSKDKHASETKSFEKQFNIRSYGKDKYNKLKSLRSTGVSGCQEAMRKSDIDNEYAENIRQKYPNSYAKDKLKSKNPRKSDSYGFDDQAVGNRPGFRKPDNYSGGTNKFNKWKPDSKFIGHSERFEDNYAADNNARSSRKNKYGKPSPKRTPSNTVKSVETSSSASKTIEVNSAEDDMWGDCDKFGVPWNIDLNESGQVEFQNVLKNTGQQNDDPSKDSCAQNDVLEELDEQNVSEKEFGTQNDVPEELGDQNIPEVPGEHDVSEKEFGAQNHVPEESGKRDVSIEEPDEHELSEELGRHDVMEEPDVSDEEPGEPDISDEEPGEPGISDEEPSEPGVSDDEPGVSDEEPVVSGEEPGEHAVSGEEFGEHAVSEVLCEQNYVLDESEQNYVLDESEQNYVLDESEQNYVLDESEQNYVFDESEQNYVLDESEQNYVLDESEQNYFPEKELVEQNVSEVDTGEESGVPEKGTAKQNDSPERETECKYVYPIVFSPPRKVNWAEESELYFQSLEAQRELELNNSEDVISDKELYNNDYISVIESREGDFESSHLSIVLADTKIDECDAVDATENKDASFQADSIENKLLSNHENSNIVPETLDCVSDLPHAKTDLSYSLKTASQVSEKMSENVKDDKGENLFNTYTYSSSQNVKDLSVDDSENALESSDIAIGELCSTTCGNKVDQKNKGALSLSDGGLSSVSEGKNSNKSGKGKNKRKRKSGGSKK</sequence>
<feature type="region of interest" description="Disordered" evidence="1">
    <location>
        <begin position="591"/>
        <end position="610"/>
    </location>
</feature>
<dbReference type="OrthoDB" id="6437431at2759"/>
<dbReference type="Proteomes" id="UP000887013">
    <property type="component" value="Unassembled WGS sequence"/>
</dbReference>
<feature type="compositionally biased region" description="Basic and acidic residues" evidence="1">
    <location>
        <begin position="110"/>
        <end position="124"/>
    </location>
</feature>
<feature type="region of interest" description="Disordered" evidence="1">
    <location>
        <begin position="618"/>
        <end position="760"/>
    </location>
</feature>
<dbReference type="AlphaFoldDB" id="A0A8X6U9L1"/>
<feature type="compositionally biased region" description="Basic and acidic residues" evidence="1">
    <location>
        <begin position="746"/>
        <end position="760"/>
    </location>
</feature>
<protein>
    <submittedName>
        <fullName evidence="2">Uncharacterized protein</fullName>
    </submittedName>
</protein>
<feature type="region of interest" description="Disordered" evidence="1">
    <location>
        <begin position="374"/>
        <end position="404"/>
    </location>
</feature>
<feature type="region of interest" description="Disordered" evidence="1">
    <location>
        <begin position="516"/>
        <end position="576"/>
    </location>
</feature>
<feature type="compositionally biased region" description="Basic residues" evidence="1">
    <location>
        <begin position="1099"/>
        <end position="1114"/>
    </location>
</feature>
<keyword evidence="3" id="KW-1185">Reference proteome</keyword>
<proteinExistence type="predicted"/>
<feature type="compositionally biased region" description="Basic and acidic residues" evidence="1">
    <location>
        <begin position="683"/>
        <end position="692"/>
    </location>
</feature>
<name>A0A8X6U9L1_NEPPI</name>
<evidence type="ECO:0000313" key="3">
    <source>
        <dbReference type="Proteomes" id="UP000887013"/>
    </source>
</evidence>
<feature type="region of interest" description="Disordered" evidence="1">
    <location>
        <begin position="327"/>
        <end position="362"/>
    </location>
</feature>
<feature type="compositionally biased region" description="Polar residues" evidence="1">
    <location>
        <begin position="152"/>
        <end position="166"/>
    </location>
</feature>
<dbReference type="EMBL" id="BMAW01026059">
    <property type="protein sequence ID" value="GFT95278.1"/>
    <property type="molecule type" value="Genomic_DNA"/>
</dbReference>
<comment type="caution">
    <text evidence="2">The sequence shown here is derived from an EMBL/GenBank/DDBJ whole genome shotgun (WGS) entry which is preliminary data.</text>
</comment>
<reference evidence="2" key="1">
    <citation type="submission" date="2020-08" db="EMBL/GenBank/DDBJ databases">
        <title>Multicomponent nature underlies the extraordinary mechanical properties of spider dragline silk.</title>
        <authorList>
            <person name="Kono N."/>
            <person name="Nakamura H."/>
            <person name="Mori M."/>
            <person name="Yoshida Y."/>
            <person name="Ohtoshi R."/>
            <person name="Malay A.D."/>
            <person name="Moran D.A.P."/>
            <person name="Tomita M."/>
            <person name="Numata K."/>
            <person name="Arakawa K."/>
        </authorList>
    </citation>
    <scope>NUCLEOTIDE SEQUENCE</scope>
</reference>
<feature type="compositionally biased region" description="Polar residues" evidence="1">
    <location>
        <begin position="591"/>
        <end position="602"/>
    </location>
</feature>
<feature type="compositionally biased region" description="Low complexity" evidence="1">
    <location>
        <begin position="1077"/>
        <end position="1098"/>
    </location>
</feature>
<feature type="compositionally biased region" description="Polar residues" evidence="1">
    <location>
        <begin position="179"/>
        <end position="189"/>
    </location>
</feature>
<feature type="compositionally biased region" description="Polar residues" evidence="1">
    <location>
        <begin position="539"/>
        <end position="560"/>
    </location>
</feature>
<feature type="region of interest" description="Disordered" evidence="1">
    <location>
        <begin position="76"/>
        <end position="216"/>
    </location>
</feature>
<evidence type="ECO:0000256" key="1">
    <source>
        <dbReference type="SAM" id="MobiDB-lite"/>
    </source>
</evidence>
<feature type="compositionally biased region" description="Basic and acidic residues" evidence="1">
    <location>
        <begin position="390"/>
        <end position="404"/>
    </location>
</feature>
<feature type="compositionally biased region" description="Basic and acidic residues" evidence="1">
    <location>
        <begin position="647"/>
        <end position="673"/>
    </location>
</feature>
<feature type="compositionally biased region" description="Polar residues" evidence="1">
    <location>
        <begin position="125"/>
        <end position="144"/>
    </location>
</feature>